<name>A0A1X6YPU3_9RHOB</name>
<reference evidence="1 2" key="1">
    <citation type="submission" date="2017-03" db="EMBL/GenBank/DDBJ databases">
        <authorList>
            <person name="Afonso C.L."/>
            <person name="Miller P.J."/>
            <person name="Scott M.A."/>
            <person name="Spackman E."/>
            <person name="Goraichik I."/>
            <person name="Dimitrov K.M."/>
            <person name="Suarez D.L."/>
            <person name="Swayne D.E."/>
        </authorList>
    </citation>
    <scope>NUCLEOTIDE SEQUENCE [LARGE SCALE GENOMIC DNA]</scope>
    <source>
        <strain evidence="1 2">CECT 8110</strain>
    </source>
</reference>
<dbReference type="InterPro" id="IPR036291">
    <property type="entry name" value="NAD(P)-bd_dom_sf"/>
</dbReference>
<dbReference type="PROSITE" id="PS51257">
    <property type="entry name" value="PROKAR_LIPOPROTEIN"/>
    <property type="match status" value="1"/>
</dbReference>
<gene>
    <name evidence="1" type="ORF">ROH8110_01332</name>
</gene>
<sequence length="206" mass="21889">MPEREFSGQTVLIAAAGCEQGVALGHAFCAAGARVVLVDRDEARIIEIATLARDRIEPLALDPLRPDLCRRLGEIWADEPLAALIHLQPLRHPERIGATLTAIPALTRDLAGALRAGQGSVLTLFSAPNALAGVDRQLFDRALSAMPETLQGKLDARGIRVNGLRLPASRCESVPEQDLTAAALFLCGVRGRAVGGALLPLRARCD</sequence>
<dbReference type="AlphaFoldDB" id="A0A1X6YPU3"/>
<dbReference type="Gene3D" id="3.40.50.720">
    <property type="entry name" value="NAD(P)-binding Rossmann-like Domain"/>
    <property type="match status" value="1"/>
</dbReference>
<keyword evidence="2" id="KW-1185">Reference proteome</keyword>
<dbReference type="Proteomes" id="UP000193207">
    <property type="component" value="Unassembled WGS sequence"/>
</dbReference>
<accession>A0A1X6YPU3</accession>
<evidence type="ECO:0000313" key="1">
    <source>
        <dbReference type="EMBL" id="SLN27593.1"/>
    </source>
</evidence>
<dbReference type="EMBL" id="FWFU01000001">
    <property type="protein sequence ID" value="SLN27593.1"/>
    <property type="molecule type" value="Genomic_DNA"/>
</dbReference>
<evidence type="ECO:0000313" key="2">
    <source>
        <dbReference type="Proteomes" id="UP000193207"/>
    </source>
</evidence>
<dbReference type="RefSeq" id="WP_139837390.1">
    <property type="nucleotide sequence ID" value="NZ_FWFU01000001.1"/>
</dbReference>
<organism evidence="1 2">
    <name type="scientific">Roseovarius halotolerans</name>
    <dbReference type="NCBI Taxonomy" id="505353"/>
    <lineage>
        <taxon>Bacteria</taxon>
        <taxon>Pseudomonadati</taxon>
        <taxon>Pseudomonadota</taxon>
        <taxon>Alphaproteobacteria</taxon>
        <taxon>Rhodobacterales</taxon>
        <taxon>Roseobacteraceae</taxon>
        <taxon>Roseovarius</taxon>
    </lineage>
</organism>
<proteinExistence type="predicted"/>
<dbReference type="SUPFAM" id="SSF51735">
    <property type="entry name" value="NAD(P)-binding Rossmann-fold domains"/>
    <property type="match status" value="1"/>
</dbReference>
<dbReference type="OrthoDB" id="7746088at2"/>
<protein>
    <submittedName>
        <fullName evidence="1">Short chain dehydrogenase</fullName>
    </submittedName>
</protein>